<accession>A0A0C3FGR0</accession>
<gene>
    <name evidence="1" type="ORF">PILCRDRAFT_428344</name>
</gene>
<organism evidence="1 2">
    <name type="scientific">Piloderma croceum (strain F 1598)</name>
    <dbReference type="NCBI Taxonomy" id="765440"/>
    <lineage>
        <taxon>Eukaryota</taxon>
        <taxon>Fungi</taxon>
        <taxon>Dikarya</taxon>
        <taxon>Basidiomycota</taxon>
        <taxon>Agaricomycotina</taxon>
        <taxon>Agaricomycetes</taxon>
        <taxon>Agaricomycetidae</taxon>
        <taxon>Atheliales</taxon>
        <taxon>Atheliaceae</taxon>
        <taxon>Piloderma</taxon>
    </lineage>
</organism>
<reference evidence="2" key="2">
    <citation type="submission" date="2015-01" db="EMBL/GenBank/DDBJ databases">
        <title>Evolutionary Origins and Diversification of the Mycorrhizal Mutualists.</title>
        <authorList>
            <consortium name="DOE Joint Genome Institute"/>
            <consortium name="Mycorrhizal Genomics Consortium"/>
            <person name="Kohler A."/>
            <person name="Kuo A."/>
            <person name="Nagy L.G."/>
            <person name="Floudas D."/>
            <person name="Copeland A."/>
            <person name="Barry K.W."/>
            <person name="Cichocki N."/>
            <person name="Veneault-Fourrey C."/>
            <person name="LaButti K."/>
            <person name="Lindquist E.A."/>
            <person name="Lipzen A."/>
            <person name="Lundell T."/>
            <person name="Morin E."/>
            <person name="Murat C."/>
            <person name="Riley R."/>
            <person name="Ohm R."/>
            <person name="Sun H."/>
            <person name="Tunlid A."/>
            <person name="Henrissat B."/>
            <person name="Grigoriev I.V."/>
            <person name="Hibbett D.S."/>
            <person name="Martin F."/>
        </authorList>
    </citation>
    <scope>NUCLEOTIDE SEQUENCE [LARGE SCALE GENOMIC DNA]</scope>
    <source>
        <strain evidence="2">F 1598</strain>
    </source>
</reference>
<dbReference type="Gene3D" id="3.80.10.10">
    <property type="entry name" value="Ribonuclease Inhibitor"/>
    <property type="match status" value="1"/>
</dbReference>
<proteinExistence type="predicted"/>
<keyword evidence="2" id="KW-1185">Reference proteome</keyword>
<dbReference type="HOGENOM" id="CLU_018544_12_1_1"/>
<dbReference type="Proteomes" id="UP000054166">
    <property type="component" value="Unassembled WGS sequence"/>
</dbReference>
<reference evidence="1 2" key="1">
    <citation type="submission" date="2014-04" db="EMBL/GenBank/DDBJ databases">
        <authorList>
            <consortium name="DOE Joint Genome Institute"/>
            <person name="Kuo A."/>
            <person name="Tarkka M."/>
            <person name="Buscot F."/>
            <person name="Kohler A."/>
            <person name="Nagy L.G."/>
            <person name="Floudas D."/>
            <person name="Copeland A."/>
            <person name="Barry K.W."/>
            <person name="Cichocki N."/>
            <person name="Veneault-Fourrey C."/>
            <person name="LaButti K."/>
            <person name="Lindquist E.A."/>
            <person name="Lipzen A."/>
            <person name="Lundell T."/>
            <person name="Morin E."/>
            <person name="Murat C."/>
            <person name="Sun H."/>
            <person name="Tunlid A."/>
            <person name="Henrissat B."/>
            <person name="Grigoriev I.V."/>
            <person name="Hibbett D.S."/>
            <person name="Martin F."/>
            <person name="Nordberg H.P."/>
            <person name="Cantor M.N."/>
            <person name="Hua S.X."/>
        </authorList>
    </citation>
    <scope>NUCLEOTIDE SEQUENCE [LARGE SCALE GENOMIC DNA]</scope>
    <source>
        <strain evidence="1 2">F 1598</strain>
    </source>
</reference>
<sequence>MSSIFCANCGHNWANDMELPTTHVPDLLGGHHAASPSHERLMLDPISAAISQLDDKITHLQIVMGRFIQKRDALVTPITRLPLEVLSEIFMQCIDVDSFDLHNERDLTPRLDKAPLLLGSVCSRWRRVSLSTPKLWASFRLTIRPKYQKNDVVLANTWLARAGTCPLYISLGSVGSYQNSMRPLMEVFARHCEHWYDVHLSLPPHVLRSLSVVKNRLPRLQKLHLSDLLDDSIDIFESAPQLYCFHLDWPMKGLAFKVPWNQLQEFKTGWCSVDDYLLFLPLAPNLEVLVAWLASVEPRHSHSLIQLPHLHSISIRGNLAYALDRLVLPELRSIFIDTQGVKWTAVPQLTSILSQCSIESLSCNTDTHIVSDDMIQILQMCPSLLKLDLLGANSCCMTKSFLSQLAYRRDSETATTELVPKLQTMTVDYVPSYFDMQDFVDAMQSRMMLGGEGKPEPEVTRLKTVEIRHICGILEPKILSTLRQLKATGLDIRLMSGRKDLL</sequence>
<dbReference type="InParanoid" id="A0A0C3FGR0"/>
<dbReference type="OrthoDB" id="2886183at2759"/>
<dbReference type="AlphaFoldDB" id="A0A0C3FGR0"/>
<dbReference type="InterPro" id="IPR032675">
    <property type="entry name" value="LRR_dom_sf"/>
</dbReference>
<dbReference type="SUPFAM" id="SSF52058">
    <property type="entry name" value="L domain-like"/>
    <property type="match status" value="1"/>
</dbReference>
<evidence type="ECO:0000313" key="2">
    <source>
        <dbReference type="Proteomes" id="UP000054166"/>
    </source>
</evidence>
<evidence type="ECO:0000313" key="1">
    <source>
        <dbReference type="EMBL" id="KIM83550.1"/>
    </source>
</evidence>
<dbReference type="STRING" id="765440.A0A0C3FGR0"/>
<dbReference type="EMBL" id="KN832990">
    <property type="protein sequence ID" value="KIM83550.1"/>
    <property type="molecule type" value="Genomic_DNA"/>
</dbReference>
<name>A0A0C3FGR0_PILCF</name>
<protein>
    <submittedName>
        <fullName evidence="1">Uncharacterized protein</fullName>
    </submittedName>
</protein>